<dbReference type="EMBL" id="MWQO01000025">
    <property type="protein sequence ID" value="THD10519.1"/>
    <property type="molecule type" value="Genomic_DNA"/>
</dbReference>
<feature type="domain" description="Phosphatidic acid phosphatase type 2/haloperoxidase" evidence="2">
    <location>
        <begin position="78"/>
        <end position="183"/>
    </location>
</feature>
<name>A0A4S3KNR1_9GAMM</name>
<dbReference type="InterPro" id="IPR036938">
    <property type="entry name" value="PAP2/HPO_sf"/>
</dbReference>
<dbReference type="Proteomes" id="UP000307749">
    <property type="component" value="Unassembled WGS sequence"/>
</dbReference>
<dbReference type="STRING" id="993689.GCA_002077135_02128"/>
<evidence type="ECO:0000256" key="1">
    <source>
        <dbReference type="SAM" id="SignalP"/>
    </source>
</evidence>
<dbReference type="AlphaFoldDB" id="A0A4S3KNR1"/>
<feature type="signal peptide" evidence="1">
    <location>
        <begin position="1"/>
        <end position="23"/>
    </location>
</feature>
<gene>
    <name evidence="3" type="ORF">B1806_07985</name>
</gene>
<keyword evidence="4" id="KW-1185">Reference proteome</keyword>
<protein>
    <submittedName>
        <fullName evidence="3">Phosphatase PAP2 family protein</fullName>
    </submittedName>
</protein>
<dbReference type="SUPFAM" id="SSF48317">
    <property type="entry name" value="Acid phosphatase/Vanadium-dependent haloperoxidase"/>
    <property type="match status" value="1"/>
</dbReference>
<dbReference type="Pfam" id="PF01569">
    <property type="entry name" value="PAP2"/>
    <property type="match status" value="1"/>
</dbReference>
<evidence type="ECO:0000259" key="2">
    <source>
        <dbReference type="Pfam" id="PF01569"/>
    </source>
</evidence>
<proteinExistence type="predicted"/>
<organism evidence="3 4">
    <name type="scientific">Metallibacterium scheffleri</name>
    <dbReference type="NCBI Taxonomy" id="993689"/>
    <lineage>
        <taxon>Bacteria</taxon>
        <taxon>Pseudomonadati</taxon>
        <taxon>Pseudomonadota</taxon>
        <taxon>Gammaproteobacteria</taxon>
        <taxon>Lysobacterales</taxon>
        <taxon>Rhodanobacteraceae</taxon>
        <taxon>Metallibacterium</taxon>
    </lineage>
</organism>
<evidence type="ECO:0000313" key="4">
    <source>
        <dbReference type="Proteomes" id="UP000307749"/>
    </source>
</evidence>
<feature type="chain" id="PRO_5021011790" evidence="1">
    <location>
        <begin position="24"/>
        <end position="206"/>
    </location>
</feature>
<sequence length="206" mass="22418">MRRMLLALALALSVMTGIPLAHAGGGPLGIDHRLGYDNGGIWNRSYQKDLGYCEALCTLTAASLIGGRTRFGRTLWQSVDAMAFSSLASLALKNTFGRERPSYSADPNLWFHGGASFPSGEVTEASSFVTPFIAEYQHDHPWVWVLAAIPAYDAEARMKTWGHWQTDVLAGAALGTAFGIWAHDRKSPLLLSWLPGGFMVGYAHSF</sequence>
<keyword evidence="1" id="KW-0732">Signal</keyword>
<accession>A0A4S3KNR1</accession>
<dbReference type="RefSeq" id="WP_081127500.1">
    <property type="nucleotide sequence ID" value="NZ_JALNYQ010000001.1"/>
</dbReference>
<comment type="caution">
    <text evidence="3">The sequence shown here is derived from an EMBL/GenBank/DDBJ whole genome shotgun (WGS) entry which is preliminary data.</text>
</comment>
<dbReference type="Gene3D" id="1.20.144.10">
    <property type="entry name" value="Phosphatidic acid phosphatase type 2/haloperoxidase"/>
    <property type="match status" value="1"/>
</dbReference>
<dbReference type="InterPro" id="IPR000326">
    <property type="entry name" value="PAP2/HPO"/>
</dbReference>
<reference evidence="3 4" key="1">
    <citation type="submission" date="2017-02" db="EMBL/GenBank/DDBJ databases">
        <title>Whole genome sequencing of Metallibacterium scheffleri DSM 24874 (T).</title>
        <authorList>
            <person name="Kumar S."/>
            <person name="Patil P."/>
            <person name="Patil P.B."/>
        </authorList>
    </citation>
    <scope>NUCLEOTIDE SEQUENCE [LARGE SCALE GENOMIC DNA]</scope>
    <source>
        <strain evidence="3 4">DSM 24874</strain>
    </source>
</reference>
<evidence type="ECO:0000313" key="3">
    <source>
        <dbReference type="EMBL" id="THD10519.1"/>
    </source>
</evidence>
<dbReference type="OrthoDB" id="9088421at2"/>